<evidence type="ECO:0000313" key="2">
    <source>
        <dbReference type="Proteomes" id="UP001621713"/>
    </source>
</evidence>
<reference evidence="1 2" key="1">
    <citation type="submission" date="2024-02" db="EMBL/GenBank/DDBJ databases">
        <title>Comparative Genomic Analysis of Flavobacterium Species Causing Columnaris Disease of Freshwater Fish in Thailand: Insights into Virulence and Resistance Mechanisms.</title>
        <authorList>
            <person name="Nguyen D."/>
            <person name="Chokmangmeepisarn P."/>
            <person name="Khianchaikhan K."/>
            <person name="Morishita M."/>
            <person name="Bunnoy A."/>
            <person name="Rodkhum C."/>
        </authorList>
    </citation>
    <scope>NUCLEOTIDE SEQUENCE [LARGE SCALE GENOMIC DNA]</scope>
    <source>
        <strain evidence="1 2">PCBSB2203</strain>
    </source>
</reference>
<name>A0ABW8PKL6_9FLAO</name>
<evidence type="ECO:0000313" key="1">
    <source>
        <dbReference type="EMBL" id="MFK7004846.1"/>
    </source>
</evidence>
<organism evidence="1 2">
    <name type="scientific">Flavobacterium covae</name>
    <dbReference type="NCBI Taxonomy" id="2906076"/>
    <lineage>
        <taxon>Bacteria</taxon>
        <taxon>Pseudomonadati</taxon>
        <taxon>Bacteroidota</taxon>
        <taxon>Flavobacteriia</taxon>
        <taxon>Flavobacteriales</taxon>
        <taxon>Flavobacteriaceae</taxon>
        <taxon>Flavobacterium</taxon>
    </lineage>
</organism>
<dbReference type="Proteomes" id="UP001621713">
    <property type="component" value="Unassembled WGS sequence"/>
</dbReference>
<proteinExistence type="predicted"/>
<dbReference type="InterPro" id="IPR054219">
    <property type="entry name" value="DUF6939"/>
</dbReference>
<dbReference type="Pfam" id="PF22075">
    <property type="entry name" value="DUF6939"/>
    <property type="match status" value="1"/>
</dbReference>
<comment type="caution">
    <text evidence="1">The sequence shown here is derived from an EMBL/GenBank/DDBJ whole genome shotgun (WGS) entry which is preliminary data.</text>
</comment>
<keyword evidence="2" id="KW-1185">Reference proteome</keyword>
<gene>
    <name evidence="1" type="ORF">V3467_13480</name>
</gene>
<dbReference type="EMBL" id="JAZHOJ010000053">
    <property type="protein sequence ID" value="MFK7004846.1"/>
    <property type="molecule type" value="Genomic_DNA"/>
</dbReference>
<accession>A0ABW8PKL6</accession>
<sequence>MNNKIIIESKKKKIETLITKYPNFEIIDLTSKGQNPWVKFSPFYPLGNIPIPFSKNLFSKSVEGIWQGLKVFEKFDVDPTKFSIENMKNIKRTVRKYGKIQGHRKGINSKDILSYSDSKKMIYLPSYKWVLDNKLRNEITEIKKILIDKSIILLDYETSEDIFSSKPISHAFLVKLYLEDKYPPLPHENPLVWLG</sequence>
<protein>
    <submittedName>
        <fullName evidence="1">Uncharacterized protein</fullName>
    </submittedName>
</protein>
<dbReference type="RefSeq" id="WP_088420583.1">
    <property type="nucleotide sequence ID" value="NZ_CP097867.1"/>
</dbReference>